<dbReference type="GO" id="GO:0051082">
    <property type="term" value="F:unfolded protein binding"/>
    <property type="evidence" value="ECO:0007669"/>
    <property type="project" value="InterPro"/>
</dbReference>
<dbReference type="Gene3D" id="1.10.287.480">
    <property type="entry name" value="helix hairpin bin"/>
    <property type="match status" value="1"/>
</dbReference>
<dbReference type="PIRSF" id="PIRSF005261">
    <property type="entry name" value="Heat_shock_Hsp33"/>
    <property type="match status" value="1"/>
</dbReference>
<dbReference type="Proteomes" id="UP000189800">
    <property type="component" value="Unassembled WGS sequence"/>
</dbReference>
<dbReference type="OrthoDB" id="9793753at2"/>
<dbReference type="SUPFAM" id="SSF118352">
    <property type="entry name" value="HSP33 redox switch-like"/>
    <property type="match status" value="1"/>
</dbReference>
<dbReference type="AlphaFoldDB" id="A0A1T0CRA7"/>
<evidence type="ECO:0000256" key="5">
    <source>
        <dbReference type="ARBA" id="ARBA00023284"/>
    </source>
</evidence>
<dbReference type="GO" id="GO:0005737">
    <property type="term" value="C:cytoplasm"/>
    <property type="evidence" value="ECO:0007669"/>
    <property type="project" value="InterPro"/>
</dbReference>
<dbReference type="InterPro" id="IPR000397">
    <property type="entry name" value="Heat_shock_Hsp33"/>
</dbReference>
<comment type="caution">
    <text evidence="6">The sequence shown here is derived from an EMBL/GenBank/DDBJ whole genome shotgun (WGS) entry which is preliminary data.</text>
</comment>
<protein>
    <submittedName>
        <fullName evidence="6">Heat-shock protein Hsp33</fullName>
    </submittedName>
</protein>
<keyword evidence="4" id="KW-0143">Chaperone</keyword>
<evidence type="ECO:0000256" key="1">
    <source>
        <dbReference type="ARBA" id="ARBA00022490"/>
    </source>
</evidence>
<evidence type="ECO:0000313" key="7">
    <source>
        <dbReference type="Proteomes" id="UP000189800"/>
    </source>
</evidence>
<dbReference type="RefSeq" id="WP_078253686.1">
    <property type="nucleotide sequence ID" value="NZ_MUYU01000008.1"/>
</dbReference>
<dbReference type="Gene3D" id="3.55.30.10">
    <property type="entry name" value="Hsp33 domain"/>
    <property type="match status" value="1"/>
</dbReference>
<dbReference type="EMBL" id="MUYU01000008">
    <property type="protein sequence ID" value="OOS24867.1"/>
    <property type="molecule type" value="Genomic_DNA"/>
</dbReference>
<evidence type="ECO:0000313" key="6">
    <source>
        <dbReference type="EMBL" id="OOS24867.1"/>
    </source>
</evidence>
<keyword evidence="3" id="KW-1015">Disulfide bond</keyword>
<keyword evidence="7" id="KW-1185">Reference proteome</keyword>
<sequence length="306" mass="33085">MTTYTENYRQRFFIDGSVVRGDVVRLTDAYQTVIAQKAYPAAIKALLGEMLVSASLLIGTLKIDGKLSIQLQSSDDTAKLNWAMAECDHTGAVRALAGFNADGDDNQALWASLSTSNQAFAELGAGVLFISIHPDKGEAYQGIVERVSDNLGECLAHYQKQSAQIPTIIKLATNDETAGGVLVQLLPQSDADKENDPDLWDRLTVLTNTLKADEITDLPADEILYRLYHEEEVVLPESVPLHFACTCSAEKSQGAIMQLGLEDAKQLVAAHGGALVMDCGFCGKEYHFDDQAVDALFGVDVQTGQA</sequence>
<dbReference type="PANTHER" id="PTHR30111:SF1">
    <property type="entry name" value="33 KDA CHAPERONIN"/>
    <property type="match status" value="1"/>
</dbReference>
<dbReference type="PANTHER" id="PTHR30111">
    <property type="entry name" value="33 KDA CHAPERONIN"/>
    <property type="match status" value="1"/>
</dbReference>
<dbReference type="STRING" id="470453.B0680_03580"/>
<keyword evidence="2" id="KW-0862">Zinc</keyword>
<evidence type="ECO:0000256" key="4">
    <source>
        <dbReference type="ARBA" id="ARBA00023186"/>
    </source>
</evidence>
<dbReference type="GO" id="GO:0044183">
    <property type="term" value="F:protein folding chaperone"/>
    <property type="evidence" value="ECO:0007669"/>
    <property type="project" value="TreeGrafter"/>
</dbReference>
<dbReference type="CDD" id="cd00498">
    <property type="entry name" value="Hsp33"/>
    <property type="match status" value="1"/>
</dbReference>
<dbReference type="Pfam" id="PF01430">
    <property type="entry name" value="HSP33"/>
    <property type="match status" value="1"/>
</dbReference>
<dbReference type="SUPFAM" id="SSF64397">
    <property type="entry name" value="Hsp33 domain"/>
    <property type="match status" value="1"/>
</dbReference>
<evidence type="ECO:0000256" key="3">
    <source>
        <dbReference type="ARBA" id="ARBA00023157"/>
    </source>
</evidence>
<proteinExistence type="predicted"/>
<accession>A0A1T0CRA7</accession>
<name>A0A1T0CRA7_9GAMM</name>
<dbReference type="InterPro" id="IPR016154">
    <property type="entry name" value="Heat_shock_Hsp33_C"/>
</dbReference>
<keyword evidence="1" id="KW-0963">Cytoplasm</keyword>
<organism evidence="6 7">
    <name type="scientific">Moraxella pluranimalium</name>
    <dbReference type="NCBI Taxonomy" id="470453"/>
    <lineage>
        <taxon>Bacteria</taxon>
        <taxon>Pseudomonadati</taxon>
        <taxon>Pseudomonadota</taxon>
        <taxon>Gammaproteobacteria</taxon>
        <taxon>Moraxellales</taxon>
        <taxon>Moraxellaceae</taxon>
        <taxon>Moraxella</taxon>
    </lineage>
</organism>
<dbReference type="Gene3D" id="3.90.1280.10">
    <property type="entry name" value="HSP33 redox switch-like"/>
    <property type="match status" value="1"/>
</dbReference>
<keyword evidence="5" id="KW-0676">Redox-active center</keyword>
<dbReference type="InterPro" id="IPR016153">
    <property type="entry name" value="Heat_shock_Hsp33_N"/>
</dbReference>
<gene>
    <name evidence="6" type="ORF">B0680_03580</name>
</gene>
<reference evidence="6 7" key="1">
    <citation type="submission" date="2017-02" db="EMBL/GenBank/DDBJ databases">
        <title>Draft genome sequence of Moraxella pluranimalium CCUG 54913T type strain.</title>
        <authorList>
            <person name="Salva-Serra F."/>
            <person name="Engstrom-Jakobsson H."/>
            <person name="Thorell K."/>
            <person name="Jaen-Luchoro D."/>
            <person name="Gonzales-Siles L."/>
            <person name="Karlsson R."/>
            <person name="Yazdan S."/>
            <person name="Boulund F."/>
            <person name="Johnning A."/>
            <person name="Engstrand L."/>
            <person name="Kristiansson E."/>
            <person name="Moore E."/>
        </authorList>
    </citation>
    <scope>NUCLEOTIDE SEQUENCE [LARGE SCALE GENOMIC DNA]</scope>
    <source>
        <strain evidence="6 7">CCUG 54913</strain>
    </source>
</reference>
<dbReference type="GO" id="GO:0042026">
    <property type="term" value="P:protein refolding"/>
    <property type="evidence" value="ECO:0007669"/>
    <property type="project" value="TreeGrafter"/>
</dbReference>
<dbReference type="InterPro" id="IPR023212">
    <property type="entry name" value="Hsp33_helix_hairpin_bin_dom_sf"/>
</dbReference>
<evidence type="ECO:0000256" key="2">
    <source>
        <dbReference type="ARBA" id="ARBA00022833"/>
    </source>
</evidence>